<reference evidence="1" key="1">
    <citation type="submission" date="2024-12" db="EMBL/GenBank/DDBJ databases">
        <title>Comparative genomics and development of molecular markers within Purpureocillium lilacinum and among Purpureocillium species.</title>
        <authorList>
            <person name="Yeh Z.-Y."/>
            <person name="Ni N.-T."/>
            <person name="Lo P.-H."/>
            <person name="Mushyakhwo K."/>
            <person name="Lin C.-F."/>
            <person name="Nai Y.-S."/>
        </authorList>
    </citation>
    <scope>NUCLEOTIDE SEQUENCE</scope>
    <source>
        <strain evidence="1">NCHU-NPUST-175</strain>
    </source>
</reference>
<name>A0ACC4E9R8_PURLI</name>
<dbReference type="Proteomes" id="UP001638806">
    <property type="component" value="Unassembled WGS sequence"/>
</dbReference>
<dbReference type="EMBL" id="JBGNUJ010000002">
    <property type="protein sequence ID" value="KAL3964953.1"/>
    <property type="molecule type" value="Genomic_DNA"/>
</dbReference>
<evidence type="ECO:0000313" key="2">
    <source>
        <dbReference type="Proteomes" id="UP001638806"/>
    </source>
</evidence>
<evidence type="ECO:0000313" key="1">
    <source>
        <dbReference type="EMBL" id="KAL3964953.1"/>
    </source>
</evidence>
<keyword evidence="2" id="KW-1185">Reference proteome</keyword>
<sequence length="504" mass="56026">MGIELGDPWPLTDGHSVAVRVATLPALSTAGYSDAEQGDSPDGLSDDEDERTFDPRAQRSNYSLYPSNTSYSAKIRGEPVHAKLLPMPRQAAASATGPLALFCQYCNWTSKETGIEFDRPGGIHSQLAKMNNGGTPKLTTKDVKERRKDNPDEPLVADEQVDSDFQFASLKAFYTDQLADASTSLGGLPLHDGVGFSSPAALTRIMSLYTGRGHGGRLQKGPPDIMREALNTEEGLKLAQLDESRLIKKLTHEGWEATASREQRDAQVDPAVRFQDDLRPIPYLLRTKRSKRCPVCRHIISKPENKVTSTRFKIRLVAKSYIPNITIRVPLKPLRPYQYILTFKNPLFESIKVTLATPNVTPGRFASKVTILCPQFEVDANTDMWDDALKEDGKDRRSRRGDDAAGGEAGKIWEKGRNWVSIVLEVIPASLRPENQAIGAEDADVDDGPLKEDEDILEIPMFVRMEWEADPQNEVSAGQKEKEAREKRELAYWCVLGVGRISHE</sequence>
<comment type="caution">
    <text evidence="1">The sequence shown here is derived from an EMBL/GenBank/DDBJ whole genome shotgun (WGS) entry which is preliminary data.</text>
</comment>
<proteinExistence type="predicted"/>
<organism evidence="1 2">
    <name type="scientific">Purpureocillium lilacinum</name>
    <name type="common">Paecilomyces lilacinus</name>
    <dbReference type="NCBI Taxonomy" id="33203"/>
    <lineage>
        <taxon>Eukaryota</taxon>
        <taxon>Fungi</taxon>
        <taxon>Dikarya</taxon>
        <taxon>Ascomycota</taxon>
        <taxon>Pezizomycotina</taxon>
        <taxon>Sordariomycetes</taxon>
        <taxon>Hypocreomycetidae</taxon>
        <taxon>Hypocreales</taxon>
        <taxon>Ophiocordycipitaceae</taxon>
        <taxon>Purpureocillium</taxon>
    </lineage>
</organism>
<protein>
    <submittedName>
        <fullName evidence="1">Uncharacterized protein</fullName>
    </submittedName>
</protein>
<gene>
    <name evidence="1" type="ORF">ACCO45_001957</name>
</gene>
<accession>A0ACC4E9R8</accession>